<evidence type="ECO:0000256" key="5">
    <source>
        <dbReference type="SAM" id="Phobius"/>
    </source>
</evidence>
<keyword evidence="4 5" id="KW-0472">Membrane</keyword>
<accession>A0A815BMC6</accession>
<feature type="transmembrane region" description="Helical" evidence="5">
    <location>
        <begin position="175"/>
        <end position="202"/>
    </location>
</feature>
<dbReference type="Gene3D" id="1.20.1070.10">
    <property type="entry name" value="Rhodopsin 7-helix transmembrane proteins"/>
    <property type="match status" value="1"/>
</dbReference>
<feature type="transmembrane region" description="Helical" evidence="5">
    <location>
        <begin position="93"/>
        <end position="114"/>
    </location>
</feature>
<feature type="domain" description="G-protein coupled receptors family 1 profile" evidence="6">
    <location>
        <begin position="33"/>
        <end position="247"/>
    </location>
</feature>
<dbReference type="GO" id="GO:0016020">
    <property type="term" value="C:membrane"/>
    <property type="evidence" value="ECO:0007669"/>
    <property type="project" value="UniProtKB-SubCell"/>
</dbReference>
<evidence type="ECO:0000256" key="3">
    <source>
        <dbReference type="ARBA" id="ARBA00022989"/>
    </source>
</evidence>
<evidence type="ECO:0000313" key="8">
    <source>
        <dbReference type="Proteomes" id="UP000663889"/>
    </source>
</evidence>
<feature type="transmembrane region" description="Helical" evidence="5">
    <location>
        <begin position="21"/>
        <end position="41"/>
    </location>
</feature>
<comment type="subcellular location">
    <subcellularLocation>
        <location evidence="1">Membrane</location>
    </subcellularLocation>
</comment>
<dbReference type="EMBL" id="CAJNOU010001938">
    <property type="protein sequence ID" value="CAF1271657.1"/>
    <property type="molecule type" value="Genomic_DNA"/>
</dbReference>
<organism evidence="7 8">
    <name type="scientific">Rotaria sordida</name>
    <dbReference type="NCBI Taxonomy" id="392033"/>
    <lineage>
        <taxon>Eukaryota</taxon>
        <taxon>Metazoa</taxon>
        <taxon>Spiralia</taxon>
        <taxon>Gnathifera</taxon>
        <taxon>Rotifera</taxon>
        <taxon>Eurotatoria</taxon>
        <taxon>Bdelloidea</taxon>
        <taxon>Philodinida</taxon>
        <taxon>Philodinidae</taxon>
        <taxon>Rotaria</taxon>
    </lineage>
</organism>
<dbReference type="InterPro" id="IPR017452">
    <property type="entry name" value="GPCR_Rhodpsn_7TM"/>
</dbReference>
<feature type="transmembrane region" description="Helical" evidence="5">
    <location>
        <begin position="134"/>
        <end position="155"/>
    </location>
</feature>
<sequence length="247" mass="27475">MSSDSSFITSIVLAQTYLYRFGGPILVFVGTLSCILSLIVFTRKNLRKNPCCIYLVTFNVANFLLVYITLLSATLLLGYGISPISYNMALCRLNVYLALLLDGLSPSYLILASIDRVLITSPNARTRRRSTHRLAYMCIIGVTLFWILFHCYALLAANIVQLTPNYSTCYIESGIYLTFIGYYTLIVKASILPLLMAILGLWTIKNVRSFRGTTVIPIISITGSTAVGSNSAHAKDRQFVRILLIDI</sequence>
<feature type="transmembrane region" description="Helical" evidence="5">
    <location>
        <begin position="53"/>
        <end position="81"/>
    </location>
</feature>
<keyword evidence="2 5" id="KW-0812">Transmembrane</keyword>
<protein>
    <recommendedName>
        <fullName evidence="6">G-protein coupled receptors family 1 profile domain-containing protein</fullName>
    </recommendedName>
</protein>
<comment type="caution">
    <text evidence="7">The sequence shown here is derived from an EMBL/GenBank/DDBJ whole genome shotgun (WGS) entry which is preliminary data.</text>
</comment>
<evidence type="ECO:0000256" key="4">
    <source>
        <dbReference type="ARBA" id="ARBA00023136"/>
    </source>
</evidence>
<reference evidence="7" key="1">
    <citation type="submission" date="2021-02" db="EMBL/GenBank/DDBJ databases">
        <authorList>
            <person name="Nowell W R."/>
        </authorList>
    </citation>
    <scope>NUCLEOTIDE SEQUENCE</scope>
</reference>
<dbReference type="AlphaFoldDB" id="A0A815BMC6"/>
<evidence type="ECO:0000256" key="2">
    <source>
        <dbReference type="ARBA" id="ARBA00022692"/>
    </source>
</evidence>
<evidence type="ECO:0000259" key="6">
    <source>
        <dbReference type="PROSITE" id="PS50262"/>
    </source>
</evidence>
<dbReference type="SUPFAM" id="SSF81321">
    <property type="entry name" value="Family A G protein-coupled receptor-like"/>
    <property type="match status" value="1"/>
</dbReference>
<evidence type="ECO:0000256" key="1">
    <source>
        <dbReference type="ARBA" id="ARBA00004370"/>
    </source>
</evidence>
<dbReference type="PROSITE" id="PS50262">
    <property type="entry name" value="G_PROTEIN_RECEP_F1_2"/>
    <property type="match status" value="1"/>
</dbReference>
<keyword evidence="3 5" id="KW-1133">Transmembrane helix</keyword>
<proteinExistence type="predicted"/>
<evidence type="ECO:0000313" key="7">
    <source>
        <dbReference type="EMBL" id="CAF1271657.1"/>
    </source>
</evidence>
<name>A0A815BMC6_9BILA</name>
<dbReference type="Proteomes" id="UP000663889">
    <property type="component" value="Unassembled WGS sequence"/>
</dbReference>
<gene>
    <name evidence="7" type="ORF">SEV965_LOCUS24783</name>
</gene>
<feature type="non-terminal residue" evidence="7">
    <location>
        <position position="247"/>
    </location>
</feature>